<dbReference type="Pfam" id="PF07040">
    <property type="entry name" value="DUF1326"/>
    <property type="match status" value="1"/>
</dbReference>
<dbReference type="EMBL" id="UINC01037488">
    <property type="protein sequence ID" value="SVB33043.1"/>
    <property type="molecule type" value="Genomic_DNA"/>
</dbReference>
<reference evidence="1" key="1">
    <citation type="submission" date="2018-05" db="EMBL/GenBank/DDBJ databases">
        <authorList>
            <person name="Lanie J.A."/>
            <person name="Ng W.-L."/>
            <person name="Kazmierczak K.M."/>
            <person name="Andrzejewski T.M."/>
            <person name="Davidsen T.M."/>
            <person name="Wayne K.J."/>
            <person name="Tettelin H."/>
            <person name="Glass J.I."/>
            <person name="Rusch D."/>
            <person name="Podicherti R."/>
            <person name="Tsui H.-C.T."/>
            <person name="Winkler M.E."/>
        </authorList>
    </citation>
    <scope>NUCLEOTIDE SEQUENCE</scope>
</reference>
<protein>
    <recommendedName>
        <fullName evidence="2">DUF1326 domain-containing protein</fullName>
    </recommendedName>
</protein>
<dbReference type="InterPro" id="IPR009758">
    <property type="entry name" value="DUF1326"/>
</dbReference>
<dbReference type="AlphaFoldDB" id="A0A382D637"/>
<evidence type="ECO:0000313" key="1">
    <source>
        <dbReference type="EMBL" id="SVB33043.1"/>
    </source>
</evidence>
<accession>A0A382D637</accession>
<sequence>MTPWEIHAVEVANCNCAYGCPCQFNALPTYGTCEAADGFQIEKGFYGGVSLDGLSAGMLAKWPGPIHEGNGERLLIIDDQASSEQRDALEKILSGEDTEEMATIAWVINAMTTTHHETLYKPVTIEADIDARTGRVEVDGVFVMNAEPIKNPVTGAEHRARFNIPHGFEYTVAESASGTTRTQSGVDLPNNNDTHTHLCELHWNNSGIIRS</sequence>
<dbReference type="InterPro" id="IPR014581">
    <property type="entry name" value="UCP033303"/>
</dbReference>
<evidence type="ECO:0008006" key="2">
    <source>
        <dbReference type="Google" id="ProtNLM"/>
    </source>
</evidence>
<name>A0A382D637_9ZZZZ</name>
<gene>
    <name evidence="1" type="ORF">METZ01_LOCUS185897</name>
</gene>
<organism evidence="1">
    <name type="scientific">marine metagenome</name>
    <dbReference type="NCBI Taxonomy" id="408172"/>
    <lineage>
        <taxon>unclassified sequences</taxon>
        <taxon>metagenomes</taxon>
        <taxon>ecological metagenomes</taxon>
    </lineage>
</organism>
<dbReference type="PIRSF" id="PIRSF033303">
    <property type="entry name" value="UCP033303"/>
    <property type="match status" value="1"/>
</dbReference>
<proteinExistence type="predicted"/>